<dbReference type="SUPFAM" id="SSF100950">
    <property type="entry name" value="NagB/RpiA/CoA transferase-like"/>
    <property type="match status" value="1"/>
</dbReference>
<evidence type="ECO:0000256" key="1">
    <source>
        <dbReference type="ARBA" id="ARBA00000644"/>
    </source>
</evidence>
<evidence type="ECO:0000256" key="4">
    <source>
        <dbReference type="HAMAP-Rule" id="MF_01241"/>
    </source>
</evidence>
<comment type="caution">
    <text evidence="4">Lacks conserved residue(s) required for the propagation of feature annotation.</text>
</comment>
<comment type="function">
    <text evidence="4">Catalyzes the reversible isomerization-deamination of glucosamine 6-phosphate (GlcN6P) to form fructose 6-phosphate (Fru6P) and ammonium ion.</text>
</comment>
<dbReference type="GO" id="GO:0005975">
    <property type="term" value="P:carbohydrate metabolic process"/>
    <property type="evidence" value="ECO:0007669"/>
    <property type="project" value="InterPro"/>
</dbReference>
<reference evidence="6" key="1">
    <citation type="submission" date="2014-07" db="EMBL/GenBank/DDBJ databases">
        <authorList>
            <person name="Urmite Genomes Urmite Genomes"/>
        </authorList>
    </citation>
    <scope>NUCLEOTIDE SEQUENCE</scope>
    <source>
        <strain evidence="6">12M76_air</strain>
    </source>
</reference>
<dbReference type="GO" id="GO:0004342">
    <property type="term" value="F:glucosamine-6-phosphate deaminase activity"/>
    <property type="evidence" value="ECO:0007669"/>
    <property type="project" value="UniProtKB-UniRule"/>
</dbReference>
<feature type="active site" description="For ring-opening step" evidence="4">
    <location>
        <position position="142"/>
    </location>
</feature>
<dbReference type="HAMAP" id="MF_01241">
    <property type="entry name" value="GlcN6P_deamin"/>
    <property type="match status" value="1"/>
</dbReference>
<dbReference type="OrthoDB" id="9791139at2"/>
<dbReference type="EC" id="3.5.99.6" evidence="4"/>
<dbReference type="RefSeq" id="WP_044498618.1">
    <property type="nucleotide sequence ID" value="NZ_LK391969.1"/>
</dbReference>
<dbReference type="UniPathway" id="UPA00629">
    <property type="reaction ID" value="UER00684"/>
</dbReference>
<proteinExistence type="inferred from homology"/>
<dbReference type="PATRIC" id="fig|1461581.3.peg.998"/>
<dbReference type="GO" id="GO:0042802">
    <property type="term" value="F:identical protein binding"/>
    <property type="evidence" value="ECO:0007669"/>
    <property type="project" value="TreeGrafter"/>
</dbReference>
<dbReference type="InterPro" id="IPR037171">
    <property type="entry name" value="NagB/RpiA_transferase-like"/>
</dbReference>
<protein>
    <recommendedName>
        <fullName evidence="4">Glucosamine-6-phosphate deaminase</fullName>
        <ecNumber evidence="4">3.5.99.6</ecNumber>
    </recommendedName>
    <alternativeName>
        <fullName evidence="4">GlcN6P deaminase</fullName>
        <shortName evidence="4">GNPDA</shortName>
    </alternativeName>
    <alternativeName>
        <fullName evidence="4">Glucosamine-6-phosphate isomerase</fullName>
    </alternativeName>
</protein>
<dbReference type="GO" id="GO:0006046">
    <property type="term" value="P:N-acetylglucosamine catabolic process"/>
    <property type="evidence" value="ECO:0007669"/>
    <property type="project" value="UniProtKB-UniRule"/>
</dbReference>
<dbReference type="AlphaFoldDB" id="A0A078MCM7"/>
<dbReference type="InterPro" id="IPR004547">
    <property type="entry name" value="Glucosamine6P_isomerase"/>
</dbReference>
<dbReference type="EMBL" id="LM997413">
    <property type="protein sequence ID" value="CEA03157.1"/>
    <property type="molecule type" value="Genomic_DNA"/>
</dbReference>
<dbReference type="Pfam" id="PF01182">
    <property type="entry name" value="Glucosamine_iso"/>
    <property type="match status" value="1"/>
</dbReference>
<dbReference type="NCBIfam" id="TIGR00502">
    <property type="entry name" value="nagB"/>
    <property type="match status" value="1"/>
</dbReference>
<dbReference type="PANTHER" id="PTHR11280:SF5">
    <property type="entry name" value="GLUCOSAMINE-6-PHOSPHATE ISOMERASE"/>
    <property type="match status" value="1"/>
</dbReference>
<evidence type="ECO:0000256" key="2">
    <source>
        <dbReference type="ARBA" id="ARBA00022801"/>
    </source>
</evidence>
<dbReference type="InterPro" id="IPR006148">
    <property type="entry name" value="Glc/Gal-6P_isomerase"/>
</dbReference>
<gene>
    <name evidence="4 6" type="primary">nagB</name>
    <name evidence="6" type="ORF">BN1049_01018</name>
</gene>
<accession>A0A078MCM7</accession>
<dbReference type="EMBL" id="LK391969">
    <property type="protein sequence ID" value="CEF26095.1"/>
    <property type="molecule type" value="Genomic_DNA"/>
</dbReference>
<dbReference type="GO" id="GO:0006043">
    <property type="term" value="P:glucosamine catabolic process"/>
    <property type="evidence" value="ECO:0007669"/>
    <property type="project" value="TreeGrafter"/>
</dbReference>
<dbReference type="FunFam" id="3.40.50.1360:FF:000003">
    <property type="entry name" value="Glucosamine-6-phosphate deaminase"/>
    <property type="match status" value="1"/>
</dbReference>
<dbReference type="GO" id="GO:0005737">
    <property type="term" value="C:cytoplasm"/>
    <property type="evidence" value="ECO:0007669"/>
    <property type="project" value="TreeGrafter"/>
</dbReference>
<name>A0A078MCM7_9PSED</name>
<dbReference type="PANTHER" id="PTHR11280">
    <property type="entry name" value="GLUCOSAMINE-6-PHOSPHATE ISOMERASE"/>
    <property type="match status" value="1"/>
</dbReference>
<evidence type="ECO:0000313" key="6">
    <source>
        <dbReference type="EMBL" id="CEA03157.1"/>
    </source>
</evidence>
<feature type="active site" description="Proton acceptor; for enolization step" evidence="4">
    <location>
        <position position="67"/>
    </location>
</feature>
<feature type="active site" description="Proton acceptor; for ring-opening step" evidence="4">
    <location>
        <position position="137"/>
    </location>
</feature>
<keyword evidence="3 4" id="KW-0119">Carbohydrate metabolism</keyword>
<dbReference type="CDD" id="cd01399">
    <property type="entry name" value="GlcN6P_deaminase"/>
    <property type="match status" value="1"/>
</dbReference>
<keyword evidence="2 4" id="KW-0378">Hydrolase</keyword>
<comment type="similarity">
    <text evidence="4">Belongs to the glucosamine/galactosamine-6-phosphate isomerase family. NagB subfamily.</text>
</comment>
<sequence>MKIITVKNYQELSSTAGQLITDLIRRQPHCTLGLATGSTPQGAYDYLVERYRAGDISFREVQTFNLDEYCGLPRSHPQSYFRFMHDNLFRHVDIQPENRHIPCAENGDLQAQCDAYNALLRAATVDLQLLGIGSNGHIGFCEPGTPFDRETFLTRLADKTRQDNQRFFDSLDEVPTTAITMGIKNILQAKSILLIASGRGKAECISQMVNGPVTEAVPASALQLHPDATVIVDEAAAALL</sequence>
<comment type="subunit">
    <text evidence="4">Homohexamer.</text>
</comment>
<dbReference type="GO" id="GO:0019262">
    <property type="term" value="P:N-acetylneuraminate catabolic process"/>
    <property type="evidence" value="ECO:0007669"/>
    <property type="project" value="UniProtKB-UniRule"/>
</dbReference>
<feature type="active site" description="For ring-opening step" evidence="4">
    <location>
        <position position="135"/>
    </location>
</feature>
<dbReference type="Gene3D" id="3.40.50.1360">
    <property type="match status" value="1"/>
</dbReference>
<comment type="catalytic activity">
    <reaction evidence="1 4">
        <text>alpha-D-glucosamine 6-phosphate + H2O = beta-D-fructose 6-phosphate + NH4(+)</text>
        <dbReference type="Rhea" id="RHEA:12172"/>
        <dbReference type="ChEBI" id="CHEBI:15377"/>
        <dbReference type="ChEBI" id="CHEBI:28938"/>
        <dbReference type="ChEBI" id="CHEBI:57634"/>
        <dbReference type="ChEBI" id="CHEBI:75989"/>
        <dbReference type="EC" id="3.5.99.6"/>
    </reaction>
</comment>
<evidence type="ECO:0000256" key="3">
    <source>
        <dbReference type="ARBA" id="ARBA00023277"/>
    </source>
</evidence>
<organism evidence="6">
    <name type="scientific">Pseudomonas saudimassiliensis</name>
    <dbReference type="NCBI Taxonomy" id="1461581"/>
    <lineage>
        <taxon>Bacteria</taxon>
        <taxon>Pseudomonadati</taxon>
        <taxon>Pseudomonadota</taxon>
        <taxon>Gammaproteobacteria</taxon>
        <taxon>Pseudomonadales</taxon>
        <taxon>Pseudomonadaceae</taxon>
        <taxon>Pseudomonas</taxon>
    </lineage>
</organism>
<evidence type="ECO:0000259" key="5">
    <source>
        <dbReference type="Pfam" id="PF01182"/>
    </source>
</evidence>
<feature type="domain" description="Glucosamine/galactosamine-6-phosphate isomerase" evidence="5">
    <location>
        <begin position="11"/>
        <end position="224"/>
    </location>
</feature>
<comment type="pathway">
    <text evidence="4">Amino-sugar metabolism; N-acetylneuraminate degradation; D-fructose 6-phosphate from N-acetylneuraminate: step 5/5.</text>
</comment>